<organism evidence="1 2">
    <name type="scientific">Thiopseudomonas acetoxidans</name>
    <dbReference type="NCBI Taxonomy" id="3041622"/>
    <lineage>
        <taxon>Bacteria</taxon>
        <taxon>Pseudomonadati</taxon>
        <taxon>Pseudomonadota</taxon>
        <taxon>Gammaproteobacteria</taxon>
        <taxon>Pseudomonadales</taxon>
        <taxon>Pseudomonadaceae</taxon>
        <taxon>Thiopseudomonas</taxon>
    </lineage>
</organism>
<name>A0ABT7SPG9_9GAMM</name>
<dbReference type="EMBL" id="JAUCDY010000007">
    <property type="protein sequence ID" value="MDM7858085.1"/>
    <property type="molecule type" value="Genomic_DNA"/>
</dbReference>
<evidence type="ECO:0000313" key="2">
    <source>
        <dbReference type="Proteomes" id="UP001241056"/>
    </source>
</evidence>
<evidence type="ECO:0000313" key="1">
    <source>
        <dbReference type="EMBL" id="MDM7858085.1"/>
    </source>
</evidence>
<dbReference type="RefSeq" id="WP_289410744.1">
    <property type="nucleotide sequence ID" value="NZ_JAUCDY010000007.1"/>
</dbReference>
<comment type="caution">
    <text evidence="1">The sequence shown here is derived from an EMBL/GenBank/DDBJ whole genome shotgun (WGS) entry which is preliminary data.</text>
</comment>
<reference evidence="1 2" key="1">
    <citation type="submission" date="2023-06" db="EMBL/GenBank/DDBJ databases">
        <title>Thiopseudomonas sp. CY1220 draft genome sequence.</title>
        <authorList>
            <person name="Zhao G."/>
            <person name="An M."/>
        </authorList>
    </citation>
    <scope>NUCLEOTIDE SEQUENCE [LARGE SCALE GENOMIC DNA]</scope>
    <source>
        <strain evidence="1 2">CY1220</strain>
    </source>
</reference>
<gene>
    <name evidence="1" type="ORF">QEZ41_07320</name>
</gene>
<accession>A0ABT7SPG9</accession>
<dbReference type="Proteomes" id="UP001241056">
    <property type="component" value="Unassembled WGS sequence"/>
</dbReference>
<sequence length="83" mass="9336">MSKEFLEIVELPDGRIILRRSEDEPPMVTLMFSKEARELLKGKYIDVAKSMFHAGLQTAGQLVAEDFEEGDEESTGATNHTLH</sequence>
<proteinExistence type="predicted"/>
<protein>
    <submittedName>
        <fullName evidence="1">Uncharacterized protein</fullName>
    </submittedName>
</protein>
<keyword evidence="2" id="KW-1185">Reference proteome</keyword>